<dbReference type="Proteomes" id="UP000077202">
    <property type="component" value="Unassembled WGS sequence"/>
</dbReference>
<evidence type="ECO:0000256" key="1">
    <source>
        <dbReference type="SAM" id="MobiDB-lite"/>
    </source>
</evidence>
<evidence type="ECO:0000313" key="2">
    <source>
        <dbReference type="EMBL" id="OAE33795.1"/>
    </source>
</evidence>
<accession>A0A176WMY2</accession>
<proteinExistence type="predicted"/>
<protein>
    <submittedName>
        <fullName evidence="2">Uncharacterized protein</fullName>
    </submittedName>
</protein>
<keyword evidence="3" id="KW-1185">Reference proteome</keyword>
<organism evidence="2 3">
    <name type="scientific">Marchantia polymorpha subsp. ruderalis</name>
    <dbReference type="NCBI Taxonomy" id="1480154"/>
    <lineage>
        <taxon>Eukaryota</taxon>
        <taxon>Viridiplantae</taxon>
        <taxon>Streptophyta</taxon>
        <taxon>Embryophyta</taxon>
        <taxon>Marchantiophyta</taxon>
        <taxon>Marchantiopsida</taxon>
        <taxon>Marchantiidae</taxon>
        <taxon>Marchantiales</taxon>
        <taxon>Marchantiaceae</taxon>
        <taxon>Marchantia</taxon>
    </lineage>
</organism>
<sequence>MIGWNGRREGGEDEERDCHIDSGPCREKRGEALKEEAASTPGPCDCGSGAREFRIVLSSRWGGWCQSEGRGRAGRKRFYAGSDLVDDERKPDGRHLAGARGASCLFVWFGLVRFGWAAWREERKGKKLSTVFLTLLPAASFGVLGSS</sequence>
<gene>
    <name evidence="2" type="ORF">AXG93_4519s1040</name>
</gene>
<name>A0A176WMY2_MARPO</name>
<evidence type="ECO:0000313" key="3">
    <source>
        <dbReference type="Proteomes" id="UP000077202"/>
    </source>
</evidence>
<comment type="caution">
    <text evidence="2">The sequence shown here is derived from an EMBL/GenBank/DDBJ whole genome shotgun (WGS) entry which is preliminary data.</text>
</comment>
<dbReference type="EMBL" id="LVLJ01000517">
    <property type="protein sequence ID" value="OAE33795.1"/>
    <property type="molecule type" value="Genomic_DNA"/>
</dbReference>
<reference evidence="2" key="1">
    <citation type="submission" date="2016-03" db="EMBL/GenBank/DDBJ databases">
        <title>Mechanisms controlling the formation of the plant cell surface in tip-growing cells are functionally conserved among land plants.</title>
        <authorList>
            <person name="Honkanen S."/>
            <person name="Jones V.A."/>
            <person name="Morieri G."/>
            <person name="Champion C."/>
            <person name="Hetherington A.J."/>
            <person name="Kelly S."/>
            <person name="Saint-Marcoux D."/>
            <person name="Proust H."/>
            <person name="Prescott H."/>
            <person name="Dolan L."/>
        </authorList>
    </citation>
    <scope>NUCLEOTIDE SEQUENCE [LARGE SCALE GENOMIC DNA]</scope>
    <source>
        <tissue evidence="2">Whole gametophyte</tissue>
    </source>
</reference>
<feature type="region of interest" description="Disordered" evidence="1">
    <location>
        <begin position="1"/>
        <end position="25"/>
    </location>
</feature>
<dbReference type="AlphaFoldDB" id="A0A176WMY2"/>